<accession>A0A061D243</accession>
<evidence type="ECO:0000256" key="1">
    <source>
        <dbReference type="SAM" id="Phobius"/>
    </source>
</evidence>
<feature type="transmembrane region" description="Helical" evidence="1">
    <location>
        <begin position="101"/>
        <end position="122"/>
    </location>
</feature>
<evidence type="ECO:0000313" key="3">
    <source>
        <dbReference type="Proteomes" id="UP000033188"/>
    </source>
</evidence>
<reference evidence="3" key="1">
    <citation type="journal article" date="2014" name="Nucleic Acids Res.">
        <title>The evolutionary dynamics of variant antigen genes in Babesia reveal a history of genomic innovation underlying host-parasite interaction.</title>
        <authorList>
            <person name="Jackson A.P."/>
            <person name="Otto T.D."/>
            <person name="Darby A."/>
            <person name="Ramaprasad A."/>
            <person name="Xia D."/>
            <person name="Echaide I.E."/>
            <person name="Farber M."/>
            <person name="Gahlot S."/>
            <person name="Gamble J."/>
            <person name="Gupta D."/>
            <person name="Gupta Y."/>
            <person name="Jackson L."/>
            <person name="Malandrin L."/>
            <person name="Malas T.B."/>
            <person name="Moussa E."/>
            <person name="Nair M."/>
            <person name="Reid A.J."/>
            <person name="Sanders M."/>
            <person name="Sharma J."/>
            <person name="Tracey A."/>
            <person name="Quail M.A."/>
            <person name="Weir W."/>
            <person name="Wastling J.M."/>
            <person name="Hall N."/>
            <person name="Willadsen P."/>
            <person name="Lingelbach K."/>
            <person name="Shiels B."/>
            <person name="Tait A."/>
            <person name="Berriman M."/>
            <person name="Allred D.R."/>
            <person name="Pain A."/>
        </authorList>
    </citation>
    <scope>NUCLEOTIDE SEQUENCE [LARGE SCALE GENOMIC DNA]</scope>
    <source>
        <strain evidence="3">Bond</strain>
    </source>
</reference>
<sequence>MASVLAALRVNERLRGLGGEDVERGAVSGSGECHRDGCEECDTGSCMCNCCQRKRAEASSQQLAARQELSISTSRAPGASFPSAERQTFHQQHTTSSSANVLPIIIAPVALVIVVICVMIYFRIRPFHRSNDCVDVNYMSREVTKR</sequence>
<dbReference type="RefSeq" id="XP_012766879.1">
    <property type="nucleotide sequence ID" value="XM_012911425.1"/>
</dbReference>
<dbReference type="GeneID" id="24563234"/>
<dbReference type="VEuPathDB" id="PiroplasmaDB:BBBOND_0109910"/>
<keyword evidence="1" id="KW-0472">Membrane</keyword>
<protein>
    <submittedName>
        <fullName evidence="2">Uncharacterized protein</fullName>
    </submittedName>
</protein>
<keyword evidence="1" id="KW-0812">Transmembrane</keyword>
<keyword evidence="1" id="KW-1133">Transmembrane helix</keyword>
<dbReference type="AlphaFoldDB" id="A0A061D243"/>
<dbReference type="EMBL" id="LK391707">
    <property type="protein sequence ID" value="CDR94693.1"/>
    <property type="molecule type" value="Genomic_DNA"/>
</dbReference>
<evidence type="ECO:0000313" key="2">
    <source>
        <dbReference type="EMBL" id="CDR94693.1"/>
    </source>
</evidence>
<name>A0A061D243_BABBI</name>
<dbReference type="Proteomes" id="UP000033188">
    <property type="component" value="Chromosome 1"/>
</dbReference>
<proteinExistence type="predicted"/>
<gene>
    <name evidence="2" type="ORF">BBBOND_0109910</name>
</gene>
<organism evidence="2 3">
    <name type="scientific">Babesia bigemina</name>
    <dbReference type="NCBI Taxonomy" id="5866"/>
    <lineage>
        <taxon>Eukaryota</taxon>
        <taxon>Sar</taxon>
        <taxon>Alveolata</taxon>
        <taxon>Apicomplexa</taxon>
        <taxon>Aconoidasida</taxon>
        <taxon>Piroplasmida</taxon>
        <taxon>Babesiidae</taxon>
        <taxon>Babesia</taxon>
    </lineage>
</organism>
<keyword evidence="3" id="KW-1185">Reference proteome</keyword>
<dbReference type="KEGG" id="bbig:BBBOND_0109910"/>